<gene>
    <name evidence="1" type="primary">AVEN_185094_1</name>
    <name evidence="1" type="ORF">NPIL_28821</name>
</gene>
<sequence length="296" mass="33943">MDPLPIHLLATTLLRHLIFLLPVQIFFLNVPWAVFGHIGSDHFSILIKFSKQQLVVINRDKLWNFRKANWDSFWEAVDTCLVSEPMTVDLTHSYIIVLKTVLEKARSSIPRGNVKHYVPYFAHNTSILSPILEKRKRLLETFSATDNYTRTELSKINAELKLAYAHLKKERRKEMCSKIDSRSSDSKLWKVVKNINKEQEQFATCNSVRDAAGQAYPHDKSAVNGLSTHYQSSSRFNFSSMNRSILKRARNVIHGCRSSDLGDPMLAKPFSSREFLHTLALLDLKNPLDLMVSTAK</sequence>
<dbReference type="EMBL" id="BMAW01042508">
    <property type="protein sequence ID" value="GFS34586.1"/>
    <property type="molecule type" value="Genomic_DNA"/>
</dbReference>
<dbReference type="Proteomes" id="UP000887013">
    <property type="component" value="Unassembled WGS sequence"/>
</dbReference>
<dbReference type="OrthoDB" id="6115992at2759"/>
<dbReference type="AlphaFoldDB" id="A0A8X6IAD2"/>
<comment type="caution">
    <text evidence="1">The sequence shown here is derived from an EMBL/GenBank/DDBJ whole genome shotgun (WGS) entry which is preliminary data.</text>
</comment>
<organism evidence="1 2">
    <name type="scientific">Nephila pilipes</name>
    <name type="common">Giant wood spider</name>
    <name type="synonym">Nephila maculata</name>
    <dbReference type="NCBI Taxonomy" id="299642"/>
    <lineage>
        <taxon>Eukaryota</taxon>
        <taxon>Metazoa</taxon>
        <taxon>Ecdysozoa</taxon>
        <taxon>Arthropoda</taxon>
        <taxon>Chelicerata</taxon>
        <taxon>Arachnida</taxon>
        <taxon>Araneae</taxon>
        <taxon>Araneomorphae</taxon>
        <taxon>Entelegynae</taxon>
        <taxon>Araneoidea</taxon>
        <taxon>Nephilidae</taxon>
        <taxon>Nephila</taxon>
    </lineage>
</organism>
<evidence type="ECO:0000313" key="2">
    <source>
        <dbReference type="Proteomes" id="UP000887013"/>
    </source>
</evidence>
<proteinExistence type="predicted"/>
<reference evidence="1" key="1">
    <citation type="submission" date="2020-08" db="EMBL/GenBank/DDBJ databases">
        <title>Multicomponent nature underlies the extraordinary mechanical properties of spider dragline silk.</title>
        <authorList>
            <person name="Kono N."/>
            <person name="Nakamura H."/>
            <person name="Mori M."/>
            <person name="Yoshida Y."/>
            <person name="Ohtoshi R."/>
            <person name="Malay A.D."/>
            <person name="Moran D.A.P."/>
            <person name="Tomita M."/>
            <person name="Numata K."/>
            <person name="Arakawa K."/>
        </authorList>
    </citation>
    <scope>NUCLEOTIDE SEQUENCE</scope>
</reference>
<accession>A0A8X6IAD2</accession>
<evidence type="ECO:0000313" key="1">
    <source>
        <dbReference type="EMBL" id="GFS34586.1"/>
    </source>
</evidence>
<name>A0A8X6IAD2_NEPPI</name>
<keyword evidence="2" id="KW-1185">Reference proteome</keyword>
<protein>
    <submittedName>
        <fullName evidence="1">Uncharacterized protein</fullName>
    </submittedName>
</protein>